<evidence type="ECO:0000256" key="1">
    <source>
        <dbReference type="SAM" id="MobiDB-lite"/>
    </source>
</evidence>
<dbReference type="EMBL" id="CAJNOR010000876">
    <property type="protein sequence ID" value="CAF1027087.1"/>
    <property type="molecule type" value="Genomic_DNA"/>
</dbReference>
<evidence type="ECO:0000313" key="3">
    <source>
        <dbReference type="Proteomes" id="UP000663828"/>
    </source>
</evidence>
<feature type="compositionally biased region" description="Low complexity" evidence="1">
    <location>
        <begin position="58"/>
        <end position="67"/>
    </location>
</feature>
<dbReference type="PANTHER" id="PTHR34724:SF2">
    <property type="entry name" value="OS12G0596101 PROTEIN"/>
    <property type="match status" value="1"/>
</dbReference>
<proteinExistence type="predicted"/>
<accession>A0A814IR82</accession>
<name>A0A814IR82_ADIRI</name>
<feature type="compositionally biased region" description="Basic and acidic residues" evidence="1">
    <location>
        <begin position="68"/>
        <end position="116"/>
    </location>
</feature>
<comment type="caution">
    <text evidence="2">The sequence shown here is derived from an EMBL/GenBank/DDBJ whole genome shotgun (WGS) entry which is preliminary data.</text>
</comment>
<dbReference type="PANTHER" id="PTHR34724">
    <property type="entry name" value="OS12G0596101 PROTEIN"/>
    <property type="match status" value="1"/>
</dbReference>
<reference evidence="2" key="1">
    <citation type="submission" date="2021-02" db="EMBL/GenBank/DDBJ databases">
        <authorList>
            <person name="Nowell W R."/>
        </authorList>
    </citation>
    <scope>NUCLEOTIDE SEQUENCE</scope>
</reference>
<protein>
    <submittedName>
        <fullName evidence="2">Uncharacterized protein</fullName>
    </submittedName>
</protein>
<evidence type="ECO:0000313" key="2">
    <source>
        <dbReference type="EMBL" id="CAF1027087.1"/>
    </source>
</evidence>
<gene>
    <name evidence="2" type="ORF">XAT740_LOCUS14547</name>
</gene>
<feature type="compositionally biased region" description="Basic and acidic residues" evidence="1">
    <location>
        <begin position="29"/>
        <end position="42"/>
    </location>
</feature>
<sequence length="116" mass="12934">MCMKTECKECGKPTWKGCGKHIEQALKDVPQDERCKCPRELPEPTPDLTKNVESSLPTTTTTTTTTTEDTKGDDQAKTNDDLASENKVEEATAKTNTDDQTEKQEAHKEESQTKED</sequence>
<dbReference type="Proteomes" id="UP000663828">
    <property type="component" value="Unassembled WGS sequence"/>
</dbReference>
<keyword evidence="3" id="KW-1185">Reference proteome</keyword>
<feature type="region of interest" description="Disordered" evidence="1">
    <location>
        <begin position="29"/>
        <end position="116"/>
    </location>
</feature>
<dbReference type="AlphaFoldDB" id="A0A814IR82"/>
<organism evidence="2 3">
    <name type="scientific">Adineta ricciae</name>
    <name type="common">Rotifer</name>
    <dbReference type="NCBI Taxonomy" id="249248"/>
    <lineage>
        <taxon>Eukaryota</taxon>
        <taxon>Metazoa</taxon>
        <taxon>Spiralia</taxon>
        <taxon>Gnathifera</taxon>
        <taxon>Rotifera</taxon>
        <taxon>Eurotatoria</taxon>
        <taxon>Bdelloidea</taxon>
        <taxon>Adinetida</taxon>
        <taxon>Adinetidae</taxon>
        <taxon>Adineta</taxon>
    </lineage>
</organism>